<name>A0A1G1Z2U1_9BACT</name>
<organism evidence="1 2">
    <name type="scientific">Candidatus Colwellbacteria bacterium RIFCSPHIGHO2_12_FULL_44_17</name>
    <dbReference type="NCBI Taxonomy" id="1797689"/>
    <lineage>
        <taxon>Bacteria</taxon>
        <taxon>Candidatus Colwelliibacteriota</taxon>
    </lineage>
</organism>
<dbReference type="EMBL" id="MHIX01000030">
    <property type="protein sequence ID" value="OGY58961.1"/>
    <property type="molecule type" value="Genomic_DNA"/>
</dbReference>
<proteinExistence type="predicted"/>
<dbReference type="Proteomes" id="UP000178515">
    <property type="component" value="Unassembled WGS sequence"/>
</dbReference>
<evidence type="ECO:0000313" key="2">
    <source>
        <dbReference type="Proteomes" id="UP000178515"/>
    </source>
</evidence>
<protein>
    <submittedName>
        <fullName evidence="1">Uncharacterized protein</fullName>
    </submittedName>
</protein>
<dbReference type="AlphaFoldDB" id="A0A1G1Z2U1"/>
<gene>
    <name evidence="1" type="ORF">A3F24_02060</name>
</gene>
<dbReference type="STRING" id="1797689.A3F24_02060"/>
<accession>A0A1G1Z2U1</accession>
<reference evidence="1 2" key="1">
    <citation type="journal article" date="2016" name="Nat. Commun.">
        <title>Thousands of microbial genomes shed light on interconnected biogeochemical processes in an aquifer system.</title>
        <authorList>
            <person name="Anantharaman K."/>
            <person name="Brown C.T."/>
            <person name="Hug L.A."/>
            <person name="Sharon I."/>
            <person name="Castelle C.J."/>
            <person name="Probst A.J."/>
            <person name="Thomas B.C."/>
            <person name="Singh A."/>
            <person name="Wilkins M.J."/>
            <person name="Karaoz U."/>
            <person name="Brodie E.L."/>
            <person name="Williams K.H."/>
            <person name="Hubbard S.S."/>
            <person name="Banfield J.F."/>
        </authorList>
    </citation>
    <scope>NUCLEOTIDE SEQUENCE [LARGE SCALE GENOMIC DNA]</scope>
</reference>
<evidence type="ECO:0000313" key="1">
    <source>
        <dbReference type="EMBL" id="OGY58961.1"/>
    </source>
</evidence>
<comment type="caution">
    <text evidence="1">The sequence shown here is derived from an EMBL/GenBank/DDBJ whole genome shotgun (WGS) entry which is preliminary data.</text>
</comment>
<sequence length="133" mass="15990">MSSFMPYARSHFRRSVKPLYEIYKKIGRVYCPALKTHVFFDKQGFSHFFYKGKSRNYKLRNHTVAWERVNCLPEVIRILREKPVVRRTIRKDGTIFYIFLGYDSEVVVVEKEVEGLMRLPFFLSVFPLKSRRT</sequence>